<dbReference type="InterPro" id="IPR051461">
    <property type="entry name" value="UPF0750_membrane"/>
</dbReference>
<feature type="transmembrane region" description="Helical" evidence="6">
    <location>
        <begin position="170"/>
        <end position="189"/>
    </location>
</feature>
<dbReference type="RefSeq" id="WP_003422421.1">
    <property type="nucleotide sequence ID" value="NZ_BEHB01000006.1"/>
</dbReference>
<evidence type="ECO:0000256" key="6">
    <source>
        <dbReference type="SAM" id="Phobius"/>
    </source>
</evidence>
<proteinExistence type="predicted"/>
<evidence type="ECO:0000313" key="7">
    <source>
        <dbReference type="EMBL" id="VFD53749.1"/>
    </source>
</evidence>
<protein>
    <submittedName>
        <fullName evidence="7">Membrane protein</fullName>
    </submittedName>
</protein>
<dbReference type="Pfam" id="PF02588">
    <property type="entry name" value="YitT_membrane"/>
    <property type="match status" value="1"/>
</dbReference>
<gene>
    <name evidence="7" type="ORF">SAMEA1710456_01224</name>
</gene>
<feature type="transmembrane region" description="Helical" evidence="6">
    <location>
        <begin position="102"/>
        <end position="122"/>
    </location>
</feature>
<reference evidence="7 8" key="1">
    <citation type="submission" date="2019-02" db="EMBL/GenBank/DDBJ databases">
        <authorList>
            <consortium name="Pathogen Informatics"/>
        </authorList>
    </citation>
    <scope>NUCLEOTIDE SEQUENCE [LARGE SCALE GENOMIC DNA]</scope>
    <source>
        <strain evidence="7 8">078GUE027</strain>
    </source>
</reference>
<dbReference type="AlphaFoldDB" id="A0AAX3GZ76"/>
<dbReference type="Proteomes" id="UP000346772">
    <property type="component" value="Unassembled WGS sequence"/>
</dbReference>
<evidence type="ECO:0000256" key="3">
    <source>
        <dbReference type="ARBA" id="ARBA00022692"/>
    </source>
</evidence>
<name>A0AAX3GZ76_CLODI</name>
<comment type="caution">
    <text evidence="7">The sequence shown here is derived from an EMBL/GenBank/DDBJ whole genome shotgun (WGS) entry which is preliminary data.</text>
</comment>
<feature type="transmembrane region" description="Helical" evidence="6">
    <location>
        <begin position="9"/>
        <end position="27"/>
    </location>
</feature>
<dbReference type="EMBL" id="CAADAT010000005">
    <property type="protein sequence ID" value="VFD53749.1"/>
    <property type="molecule type" value="Genomic_DNA"/>
</dbReference>
<feature type="transmembrane region" description="Helical" evidence="6">
    <location>
        <begin position="143"/>
        <end position="164"/>
    </location>
</feature>
<evidence type="ECO:0000256" key="5">
    <source>
        <dbReference type="ARBA" id="ARBA00023136"/>
    </source>
</evidence>
<evidence type="ECO:0000256" key="2">
    <source>
        <dbReference type="ARBA" id="ARBA00022475"/>
    </source>
</evidence>
<keyword evidence="5 6" id="KW-0472">Membrane</keyword>
<comment type="subcellular location">
    <subcellularLocation>
        <location evidence="1">Cell membrane</location>
        <topology evidence="1">Multi-pass membrane protein</topology>
    </subcellularLocation>
</comment>
<evidence type="ECO:0000256" key="1">
    <source>
        <dbReference type="ARBA" id="ARBA00004651"/>
    </source>
</evidence>
<keyword evidence="2" id="KW-1003">Cell membrane</keyword>
<evidence type="ECO:0000313" key="8">
    <source>
        <dbReference type="Proteomes" id="UP000346772"/>
    </source>
</evidence>
<organism evidence="7 8">
    <name type="scientific">Clostridioides difficile</name>
    <name type="common">Peptoclostridium difficile</name>
    <dbReference type="NCBI Taxonomy" id="1496"/>
    <lineage>
        <taxon>Bacteria</taxon>
        <taxon>Bacillati</taxon>
        <taxon>Bacillota</taxon>
        <taxon>Clostridia</taxon>
        <taxon>Peptostreptococcales</taxon>
        <taxon>Peptostreptococcaceae</taxon>
        <taxon>Clostridioides</taxon>
    </lineage>
</organism>
<keyword evidence="3 6" id="KW-0812">Transmembrane</keyword>
<keyword evidence="4 6" id="KW-1133">Transmembrane helix</keyword>
<feature type="transmembrane region" description="Helical" evidence="6">
    <location>
        <begin position="64"/>
        <end position="90"/>
    </location>
</feature>
<dbReference type="GO" id="GO:0005886">
    <property type="term" value="C:plasma membrane"/>
    <property type="evidence" value="ECO:0007669"/>
    <property type="project" value="UniProtKB-SubCell"/>
</dbReference>
<dbReference type="PANTHER" id="PTHR33545:SF9">
    <property type="entry name" value="UPF0750 MEMBRANE PROTEIN YITE"/>
    <property type="match status" value="1"/>
</dbReference>
<sequence>MKKEMIKDYLLITVSAFLMALAVNFFFAEHTLAPGGITGLSVVLSTFLSMPVENISLGISMPLLVMGLLFLGKGFGIKTLYITLMGPFFLKVIPQTHITDNLLVAGVIGGLLVGTAIGIAIIRGCSTGGTDLVAMLINKVIKFLKLPVILFMLDGFIIVASGIISKNFMISIYSLISLLLIIKTIGFVTTKFGKNTEEINNINSTCTQ</sequence>
<dbReference type="InterPro" id="IPR003740">
    <property type="entry name" value="YitT"/>
</dbReference>
<dbReference type="PANTHER" id="PTHR33545">
    <property type="entry name" value="UPF0750 MEMBRANE PROTEIN YITT-RELATED"/>
    <property type="match status" value="1"/>
</dbReference>
<evidence type="ECO:0000256" key="4">
    <source>
        <dbReference type="ARBA" id="ARBA00022989"/>
    </source>
</evidence>
<feature type="transmembrane region" description="Helical" evidence="6">
    <location>
        <begin position="33"/>
        <end position="52"/>
    </location>
</feature>
<accession>A0AAX3GZ76</accession>